<dbReference type="InterPro" id="IPR019787">
    <property type="entry name" value="Znf_PHD-finger"/>
</dbReference>
<feature type="region of interest" description="Disordered" evidence="7">
    <location>
        <begin position="707"/>
        <end position="815"/>
    </location>
</feature>
<evidence type="ECO:0000256" key="1">
    <source>
        <dbReference type="ARBA" id="ARBA00004123"/>
    </source>
</evidence>
<dbReference type="PANTHER" id="PTHR46309:SF1">
    <property type="entry name" value="PHD FINGER PROTEIN 12"/>
    <property type="match status" value="1"/>
</dbReference>
<feature type="region of interest" description="Disordered" evidence="7">
    <location>
        <begin position="1282"/>
        <end position="1367"/>
    </location>
</feature>
<dbReference type="PROSITE" id="PS50016">
    <property type="entry name" value="ZF_PHD_2"/>
    <property type="match status" value="1"/>
</dbReference>
<name>A0A8T2SN20_CERRI</name>
<evidence type="ECO:0000256" key="6">
    <source>
        <dbReference type="PROSITE-ProRule" id="PRU00146"/>
    </source>
</evidence>
<evidence type="ECO:0000313" key="10">
    <source>
        <dbReference type="Proteomes" id="UP000825935"/>
    </source>
</evidence>
<dbReference type="Proteomes" id="UP000825935">
    <property type="component" value="Chromosome 19"/>
</dbReference>
<evidence type="ECO:0000313" key="9">
    <source>
        <dbReference type="EMBL" id="KAH7352931.1"/>
    </source>
</evidence>
<accession>A0A8T2SN20</accession>
<reference evidence="9" key="1">
    <citation type="submission" date="2021-08" db="EMBL/GenBank/DDBJ databases">
        <title>WGS assembly of Ceratopteris richardii.</title>
        <authorList>
            <person name="Marchant D.B."/>
            <person name="Chen G."/>
            <person name="Jenkins J."/>
            <person name="Shu S."/>
            <person name="Leebens-Mack J."/>
            <person name="Grimwood J."/>
            <person name="Schmutz J."/>
            <person name="Soltis P."/>
            <person name="Soltis D."/>
            <person name="Chen Z.-H."/>
        </authorList>
    </citation>
    <scope>NUCLEOTIDE SEQUENCE</scope>
    <source>
        <strain evidence="9">Whitten #5841</strain>
        <tissue evidence="9">Leaf</tissue>
    </source>
</reference>
<keyword evidence="10" id="KW-1185">Reference proteome</keyword>
<feature type="domain" description="PHD-type" evidence="8">
    <location>
        <begin position="1531"/>
        <end position="1576"/>
    </location>
</feature>
<dbReference type="Pfam" id="PF16135">
    <property type="entry name" value="TDBD"/>
    <property type="match status" value="1"/>
</dbReference>
<dbReference type="InterPro" id="IPR013083">
    <property type="entry name" value="Znf_RING/FYVE/PHD"/>
</dbReference>
<dbReference type="InterPro" id="IPR001965">
    <property type="entry name" value="Znf_PHD"/>
</dbReference>
<evidence type="ECO:0000256" key="5">
    <source>
        <dbReference type="ARBA" id="ARBA00023242"/>
    </source>
</evidence>
<dbReference type="GO" id="GO:0006357">
    <property type="term" value="P:regulation of transcription by RNA polymerase II"/>
    <property type="evidence" value="ECO:0007669"/>
    <property type="project" value="TreeGrafter"/>
</dbReference>
<dbReference type="SUPFAM" id="SSF57903">
    <property type="entry name" value="FYVE/PHD zinc finger"/>
    <property type="match status" value="1"/>
</dbReference>
<comment type="subcellular location">
    <subcellularLocation>
        <location evidence="1">Nucleus</location>
    </subcellularLocation>
</comment>
<dbReference type="Pfam" id="PF23209">
    <property type="entry name" value="IDM1_C"/>
    <property type="match status" value="1"/>
</dbReference>
<proteinExistence type="predicted"/>
<dbReference type="InterPro" id="IPR016181">
    <property type="entry name" value="Acyl_CoA_acyltransferase"/>
</dbReference>
<dbReference type="OrthoDB" id="429143at2759"/>
<feature type="compositionally biased region" description="Basic and acidic residues" evidence="7">
    <location>
        <begin position="1323"/>
        <end position="1334"/>
    </location>
</feature>
<keyword evidence="5" id="KW-0539">Nucleus</keyword>
<dbReference type="InterPro" id="IPR011011">
    <property type="entry name" value="Znf_FYVE_PHD"/>
</dbReference>
<dbReference type="InterPro" id="IPR042163">
    <property type="entry name" value="PHF12"/>
</dbReference>
<dbReference type="SUPFAM" id="SSF55729">
    <property type="entry name" value="Acyl-CoA N-acyltransferases (Nat)"/>
    <property type="match status" value="1"/>
</dbReference>
<dbReference type="PROSITE" id="PS01359">
    <property type="entry name" value="ZF_PHD_1"/>
    <property type="match status" value="1"/>
</dbReference>
<feature type="compositionally biased region" description="Basic and acidic residues" evidence="7">
    <location>
        <begin position="707"/>
        <end position="723"/>
    </location>
</feature>
<feature type="compositionally biased region" description="Basic residues" evidence="7">
    <location>
        <begin position="1050"/>
        <end position="1059"/>
    </location>
</feature>
<evidence type="ECO:0000256" key="2">
    <source>
        <dbReference type="ARBA" id="ARBA00022723"/>
    </source>
</evidence>
<keyword evidence="2" id="KW-0479">Metal-binding</keyword>
<feature type="compositionally biased region" description="Basic and acidic residues" evidence="7">
    <location>
        <begin position="733"/>
        <end position="752"/>
    </location>
</feature>
<gene>
    <name evidence="9" type="ORF">KP509_19G070400</name>
</gene>
<dbReference type="PANTHER" id="PTHR46309">
    <property type="entry name" value="PHD FINGER PROTEIN 12"/>
    <property type="match status" value="1"/>
</dbReference>
<dbReference type="GO" id="GO:0008270">
    <property type="term" value="F:zinc ion binding"/>
    <property type="evidence" value="ECO:0007669"/>
    <property type="project" value="UniProtKB-KW"/>
</dbReference>
<feature type="compositionally biased region" description="Basic and acidic residues" evidence="7">
    <location>
        <begin position="782"/>
        <end position="815"/>
    </location>
</feature>
<dbReference type="CDD" id="cd15532">
    <property type="entry name" value="PHD2_CHD_II"/>
    <property type="match status" value="1"/>
</dbReference>
<keyword evidence="4" id="KW-0862">Zinc</keyword>
<dbReference type="Pfam" id="PF00628">
    <property type="entry name" value="PHD"/>
    <property type="match status" value="1"/>
</dbReference>
<keyword evidence="3 6" id="KW-0863">Zinc-finger</keyword>
<evidence type="ECO:0000256" key="7">
    <source>
        <dbReference type="SAM" id="MobiDB-lite"/>
    </source>
</evidence>
<feature type="compositionally biased region" description="Polar residues" evidence="7">
    <location>
        <begin position="1310"/>
        <end position="1321"/>
    </location>
</feature>
<dbReference type="GO" id="GO:0003714">
    <property type="term" value="F:transcription corepressor activity"/>
    <property type="evidence" value="ECO:0007669"/>
    <property type="project" value="InterPro"/>
</dbReference>
<dbReference type="InterPro" id="IPR019786">
    <property type="entry name" value="Zinc_finger_PHD-type_CS"/>
</dbReference>
<feature type="region of interest" description="Disordered" evidence="7">
    <location>
        <begin position="1050"/>
        <end position="1069"/>
    </location>
</feature>
<sequence length="1842" mass="205416">MQGSSKEPCAEEETFHFGSTGSPSLDQFDNSMCTIQQQDLQQSILLDSSRANNVDHKYQPSIPLENAGCVDWDPLQSFQPELVKAENPDRAFQTTLLDDSMCLYQSIDEDLGNLQCLDRCKGTHIDSINSMDTEKSPEDRKGLLPCYETSPLAEDKSNCKTGELQDNHNKQNCIGRGSSQSTPPYSFAVEASESFELASPCTMLEVKDPGCCDVSKSLDLRCYDQMLCRDRTESKDKGSVGSDSLGAEMGCSHNSPSGVLQRLKCSNHDAKPFIENSQLEGSPGTIDESAEERHATYQLEDEEKVLPNTSQAFKRSRCFNNHGNACNEEARGSDTAYTVCDHTPTEVIPNDIEPRDAYQFGTKNFANEKPLQETFIANDNDSNEVHKSQLNCLDPGEKFHSLKYNSESTNVAKVTEEGSCVDQCINGPSETESKCSFESERKTVSAQSECKKVNNRDPLLFTYNESRQDVSSSGLVTNRVPIKRGYSRRFKKIRTENSDFPRCIEGSIASCHDVDYEGDKDVHCKEDISVMNSQKDMACSKSSVEEVSTVPSVETASERHGATDPLSPKRFNDIPWKGTCALVPHVSSSSSIPSKRNSSNVVSLQSALHSCQQSNATYCKVDAENSLENEVRLIDNKEASLVHEEINKHIHQDAMRSLSDVSPVMSTSSEGHDDSLSGANKEVLLCDVGQSDTVSCRLKQNLDDQKTVFHQSEKPGKSGCVEKRLHHSHGGKNRLEKTMTSLKKREAHDYQKSSHQKHKISESIEIPPSKSHQVKRKATGGHQERVVRTGLPDKDRNLTLSKSSKDEAEKKRDNDTLMSFKDRLVLKKQGKTYKGETSDSERGLSDQKVLYKKLTSDSFKHSASHVKLGSGTGMSMFKNKKGLKLLTRDIAHKALMEAGFTIDLRPRSNKDYRDSVYVSPNGQTHWSVPKAWEALKKMQAEGSLYSDEKGCSQDVSHVADMRKKNANRAVNKEERKQHFSKADEKDLKMVFSLFGNDEWLRSALIKYGSQPSTSSEVASNSTNLVDITNADLADFLVGHLGILKRVTNGKKTKEKKMKKSLSSLTPGQGKSVIVDGKKGIKRKAGDTSPLRKSEQKRLENKALIRKLENTSSMEVTKRRALNDRGWSRKTDSSCISETSEMEVRGLIRKPDRLETESRGMSKKQVGTSALDLPMEKASLFKSLGKNLDSTNAVNQKFLDQKYLKKKKEHTNLLKTDGSFSRRQDSSDVLGLSVGKIVDNKGLSKSFSTPSISKIKTLDDQCPIRKQDSPTLFGHKFQDGRVSARKVESVAATQRLQNKTSDDRVSARKPATSSAQASSGQKTFDGRDSVRKMFESKSSVTEAPRHNSGKSNEDKKQETKSLKQMETESRTLILKQKTKKVEEERKTVDSKSTVCKVEKPKIRTGIRLEVRKMSSTGSEESICHSSRTINAWMIDRGAVLDRERIIFVDPTNQQVVKAGVFTREGILCSCCKSIFTAQMFQDHAGGQHDWHKSLIFMSGKRLLERQLKAWEAEIHLRKVHNYKGVSEDDPNDDSCLVCGDGGDLICCDSCPSTFHASCLELDNVPAGDWYCPKCSCNICGGHEDDGEEDSAFVLCSQCEHRFHIDCMHGPPIFNGKKVFCQPSCEEIFSSLRSMIGISHSLPGGFSWTLLRCMEEDNISEPAKRKFQIDCHSKLAVALLVIKECFNPMVDPRTNIDMITNAVYNRRSNFNRLNYAGFYTAVLEKEGEVISVASIRIHGVGLAEMPLIGTREKYRRQGMCRLLVGIIEKLLSSIHVSMLVLPAIAELFDTWTKAFGYRPIDSYLKSALKDVSMMVFPGTKLLQKSLRRRQESDDSLSQDSLGTS</sequence>
<dbReference type="EMBL" id="CM035424">
    <property type="protein sequence ID" value="KAH7352931.1"/>
    <property type="molecule type" value="Genomic_DNA"/>
</dbReference>
<dbReference type="GO" id="GO:0005634">
    <property type="term" value="C:nucleus"/>
    <property type="evidence" value="ECO:0007669"/>
    <property type="project" value="UniProtKB-SubCell"/>
</dbReference>
<evidence type="ECO:0000256" key="4">
    <source>
        <dbReference type="ARBA" id="ARBA00022833"/>
    </source>
</evidence>
<comment type="caution">
    <text evidence="9">The sequence shown here is derived from an EMBL/GenBank/DDBJ whole genome shotgun (WGS) entry which is preliminary data.</text>
</comment>
<organism evidence="9 10">
    <name type="scientific">Ceratopteris richardii</name>
    <name type="common">Triangle waterfern</name>
    <dbReference type="NCBI Taxonomy" id="49495"/>
    <lineage>
        <taxon>Eukaryota</taxon>
        <taxon>Viridiplantae</taxon>
        <taxon>Streptophyta</taxon>
        <taxon>Embryophyta</taxon>
        <taxon>Tracheophyta</taxon>
        <taxon>Polypodiopsida</taxon>
        <taxon>Polypodiidae</taxon>
        <taxon>Polypodiales</taxon>
        <taxon>Pteridineae</taxon>
        <taxon>Pteridaceae</taxon>
        <taxon>Parkerioideae</taxon>
        <taxon>Ceratopteris</taxon>
    </lineage>
</organism>
<dbReference type="SMART" id="SM00249">
    <property type="entry name" value="PHD"/>
    <property type="match status" value="2"/>
</dbReference>
<feature type="compositionally biased region" description="Basic and acidic residues" evidence="7">
    <location>
        <begin position="1350"/>
        <end position="1367"/>
    </location>
</feature>
<dbReference type="InterPro" id="IPR056511">
    <property type="entry name" value="IDM1_C"/>
</dbReference>
<feature type="region of interest" description="Disordered" evidence="7">
    <location>
        <begin position="274"/>
        <end position="293"/>
    </location>
</feature>
<protein>
    <recommendedName>
        <fullName evidence="8">PHD-type domain-containing protein</fullName>
    </recommendedName>
</protein>
<evidence type="ECO:0000256" key="3">
    <source>
        <dbReference type="ARBA" id="ARBA00022771"/>
    </source>
</evidence>
<dbReference type="Gene3D" id="3.30.40.10">
    <property type="entry name" value="Zinc/RING finger domain, C3HC4 (zinc finger)"/>
    <property type="match status" value="1"/>
</dbReference>
<dbReference type="InterPro" id="IPR032308">
    <property type="entry name" value="TDBD"/>
</dbReference>
<evidence type="ECO:0000259" key="8">
    <source>
        <dbReference type="PROSITE" id="PS50016"/>
    </source>
</evidence>
<feature type="region of interest" description="Disordered" evidence="7">
    <location>
        <begin position="1"/>
        <end position="23"/>
    </location>
</feature>